<evidence type="ECO:0000313" key="1">
    <source>
        <dbReference type="EMBL" id="KAI8426365.1"/>
    </source>
</evidence>
<comment type="caution">
    <text evidence="1">The sequence shown here is derived from an EMBL/GenBank/DDBJ whole genome shotgun (WGS) entry which is preliminary data.</text>
</comment>
<proteinExistence type="predicted"/>
<evidence type="ECO:0000313" key="2">
    <source>
        <dbReference type="Proteomes" id="UP001064048"/>
    </source>
</evidence>
<dbReference type="Proteomes" id="UP001064048">
    <property type="component" value="Chromosome 8"/>
</dbReference>
<keyword evidence="2" id="KW-1185">Reference proteome</keyword>
<gene>
    <name evidence="1" type="ORF">MSG28_005218</name>
</gene>
<dbReference type="EMBL" id="CM046108">
    <property type="protein sequence ID" value="KAI8426365.1"/>
    <property type="molecule type" value="Genomic_DNA"/>
</dbReference>
<accession>A0ACC0JQD0</accession>
<reference evidence="1 2" key="1">
    <citation type="journal article" date="2022" name="Genome Biol. Evol.">
        <title>The Spruce Budworm Genome: Reconstructing the Evolutionary History of Antifreeze Proteins.</title>
        <authorList>
            <person name="Beliveau C."/>
            <person name="Gagne P."/>
            <person name="Picq S."/>
            <person name="Vernygora O."/>
            <person name="Keeling C.I."/>
            <person name="Pinkney K."/>
            <person name="Doucet D."/>
            <person name="Wen F."/>
            <person name="Johnston J.S."/>
            <person name="Maaroufi H."/>
            <person name="Boyle B."/>
            <person name="Laroche J."/>
            <person name="Dewar K."/>
            <person name="Juretic N."/>
            <person name="Blackburn G."/>
            <person name="Nisole A."/>
            <person name="Brunet B."/>
            <person name="Brandao M."/>
            <person name="Lumley L."/>
            <person name="Duan J."/>
            <person name="Quan G."/>
            <person name="Lucarotti C.J."/>
            <person name="Roe A.D."/>
            <person name="Sperling F.A.H."/>
            <person name="Levesque R.C."/>
            <person name="Cusson M."/>
        </authorList>
    </citation>
    <scope>NUCLEOTIDE SEQUENCE [LARGE SCALE GENOMIC DNA]</scope>
    <source>
        <strain evidence="1">Glfc:IPQL:Cfum</strain>
    </source>
</reference>
<organism evidence="1 2">
    <name type="scientific">Choristoneura fumiferana</name>
    <name type="common">Spruce budworm moth</name>
    <name type="synonym">Archips fumiferana</name>
    <dbReference type="NCBI Taxonomy" id="7141"/>
    <lineage>
        <taxon>Eukaryota</taxon>
        <taxon>Metazoa</taxon>
        <taxon>Ecdysozoa</taxon>
        <taxon>Arthropoda</taxon>
        <taxon>Hexapoda</taxon>
        <taxon>Insecta</taxon>
        <taxon>Pterygota</taxon>
        <taxon>Neoptera</taxon>
        <taxon>Endopterygota</taxon>
        <taxon>Lepidoptera</taxon>
        <taxon>Glossata</taxon>
        <taxon>Ditrysia</taxon>
        <taxon>Tortricoidea</taxon>
        <taxon>Tortricidae</taxon>
        <taxon>Tortricinae</taxon>
        <taxon>Choristoneura</taxon>
    </lineage>
</organism>
<sequence length="470" mass="49403">MLIKVLLFGAICGHVYSSGVAGVGHALAPVVTAASSQYFERTFNRLVAAPAVPIVPVAPAPPVVVEPVAKAVPTPVQPQPNIPIQPNVAIAVATAQAAPVATILLPPYPFGPPPAINFIPASPPIVVPDEDSRTEPTTTTKKTKPTKATIREPEPTTPLPASSDDNFAQALPSNQNVGFSQYFVPKQPLPLEPQNKPQKLKTSVEIERVPLTYIAPPPLDQLPFQQIKHIHTFVPAKTKIIIRPVSAPLRLRGRPLRIVAYRRPLRYTRPPPIQNALRRGSNSRDIEPTTFSPFAKSNTKPPKIVFTVVTARVLNSNELQYCDETPDKVFLATIALAAAKPSIAPAALVASAPLVAAPAPVVAPAPFVTATSSQYVQRNYNGLVAAAPIVAAPAPYVAAAARIVAPSAPVVAAPAPYFAPAAKFVAPAAPYVAAAPGPYVAASGAFLPGRYAAPYVASPYYAPSAPYIAL</sequence>
<protein>
    <submittedName>
        <fullName evidence="1">Uncharacterized protein</fullName>
    </submittedName>
</protein>
<name>A0ACC0JQD0_CHOFU</name>